<feature type="transmembrane region" description="Helical" evidence="1">
    <location>
        <begin position="62"/>
        <end position="82"/>
    </location>
</feature>
<evidence type="ECO:0000256" key="1">
    <source>
        <dbReference type="SAM" id="Phobius"/>
    </source>
</evidence>
<dbReference type="AlphaFoldDB" id="A0AAU9L3X3"/>
<accession>A0AAU9L3X3</accession>
<protein>
    <recommendedName>
        <fullName evidence="4">Secreted protein</fullName>
    </recommendedName>
</protein>
<evidence type="ECO:0008006" key="4">
    <source>
        <dbReference type="Google" id="ProtNLM"/>
    </source>
</evidence>
<name>A0AAU9L3X3_9STRA</name>
<keyword evidence="1" id="KW-1133">Transmembrane helix</keyword>
<evidence type="ECO:0000313" key="2">
    <source>
        <dbReference type="EMBL" id="CAH0478992.1"/>
    </source>
</evidence>
<keyword evidence="1" id="KW-0472">Membrane</keyword>
<sequence>MKRRHLHYLRLTRFHLLWSRHLPCWHCLPGSATIPCPGFTKNDTAMPNPTNNLPSIGALTPWFIYPLILLRILSLALVTSLSCTD</sequence>
<evidence type="ECO:0000313" key="3">
    <source>
        <dbReference type="Proteomes" id="UP001160483"/>
    </source>
</evidence>
<proteinExistence type="predicted"/>
<comment type="caution">
    <text evidence="2">The sequence shown here is derived from an EMBL/GenBank/DDBJ whole genome shotgun (WGS) entry which is preliminary data.</text>
</comment>
<organism evidence="2 3">
    <name type="scientific">Peronospora belbahrii</name>
    <dbReference type="NCBI Taxonomy" id="622444"/>
    <lineage>
        <taxon>Eukaryota</taxon>
        <taxon>Sar</taxon>
        <taxon>Stramenopiles</taxon>
        <taxon>Oomycota</taxon>
        <taxon>Peronosporomycetes</taxon>
        <taxon>Peronosporales</taxon>
        <taxon>Peronosporaceae</taxon>
        <taxon>Peronospora</taxon>
    </lineage>
</organism>
<dbReference type="Proteomes" id="UP001160483">
    <property type="component" value="Unassembled WGS sequence"/>
</dbReference>
<keyword evidence="1" id="KW-0812">Transmembrane</keyword>
<reference evidence="2" key="1">
    <citation type="submission" date="2021-11" db="EMBL/GenBank/DDBJ databases">
        <authorList>
            <person name="Islam A."/>
            <person name="Islam S."/>
            <person name="Flora M.S."/>
            <person name="Rahman M."/>
            <person name="Ziaur R.M."/>
            <person name="Epstein J.H."/>
            <person name="Hassan M."/>
            <person name="Klassen M."/>
            <person name="Woodard K."/>
            <person name="Webb A."/>
            <person name="Webby R.J."/>
            <person name="El Zowalaty M.E."/>
        </authorList>
    </citation>
    <scope>NUCLEOTIDE SEQUENCE</scope>
    <source>
        <strain evidence="2">Pbs3</strain>
    </source>
</reference>
<gene>
    <name evidence="2" type="ORF">PBS003_LOCUS5664</name>
</gene>
<dbReference type="EMBL" id="CAKKTJ010000288">
    <property type="protein sequence ID" value="CAH0478992.1"/>
    <property type="molecule type" value="Genomic_DNA"/>
</dbReference>